<evidence type="ECO:0000256" key="1">
    <source>
        <dbReference type="SAM" id="MobiDB-lite"/>
    </source>
</evidence>
<proteinExistence type="predicted"/>
<name>A0A0L6VES3_9BASI</name>
<feature type="compositionally biased region" description="Polar residues" evidence="1">
    <location>
        <begin position="197"/>
        <end position="207"/>
    </location>
</feature>
<dbReference type="Proteomes" id="UP000037035">
    <property type="component" value="Unassembled WGS sequence"/>
</dbReference>
<comment type="caution">
    <text evidence="2">The sequence shown here is derived from an EMBL/GenBank/DDBJ whole genome shotgun (WGS) entry which is preliminary data.</text>
</comment>
<keyword evidence="3" id="KW-1185">Reference proteome</keyword>
<sequence length="207" mass="24135">MDHFSKGMFPVILSTRKNWKKIYQVIIGAFFHHGNPVLAILFMQSNRRNGKNSIHQFDNKTSQSDKNRNIDYLAITNCSLNRLIQARKKKRARLKVPGLLVLKVQFSVIPHPSWRYLEIPALRAAISKPGFGKSNKEQYDNSTYLLHAQNEFPIEMTRDFVVALEKKEPSEVLDFLIGEKKGVKESKRREREELKQQRNTSLIENRN</sequence>
<dbReference type="VEuPathDB" id="FungiDB:VP01_177g8"/>
<protein>
    <submittedName>
        <fullName evidence="2">Uncharacterized protein</fullName>
    </submittedName>
</protein>
<reference evidence="2 3" key="1">
    <citation type="submission" date="2015-08" db="EMBL/GenBank/DDBJ databases">
        <title>Next Generation Sequencing and Analysis of the Genome of Puccinia sorghi L Schw, the Causal Agent of Maize Common Rust.</title>
        <authorList>
            <person name="Rochi L."/>
            <person name="Burguener G."/>
            <person name="Darino M."/>
            <person name="Turjanski A."/>
            <person name="Kreff E."/>
            <person name="Dieguez M.J."/>
            <person name="Sacco F."/>
        </authorList>
    </citation>
    <scope>NUCLEOTIDE SEQUENCE [LARGE SCALE GENOMIC DNA]</scope>
    <source>
        <strain evidence="2 3">RO10H11247</strain>
    </source>
</reference>
<dbReference type="AlphaFoldDB" id="A0A0L6VES3"/>
<evidence type="ECO:0000313" key="2">
    <source>
        <dbReference type="EMBL" id="KNZ59229.1"/>
    </source>
</evidence>
<organism evidence="2 3">
    <name type="scientific">Puccinia sorghi</name>
    <dbReference type="NCBI Taxonomy" id="27349"/>
    <lineage>
        <taxon>Eukaryota</taxon>
        <taxon>Fungi</taxon>
        <taxon>Dikarya</taxon>
        <taxon>Basidiomycota</taxon>
        <taxon>Pucciniomycotina</taxon>
        <taxon>Pucciniomycetes</taxon>
        <taxon>Pucciniales</taxon>
        <taxon>Pucciniaceae</taxon>
        <taxon>Puccinia</taxon>
    </lineage>
</organism>
<evidence type="ECO:0000313" key="3">
    <source>
        <dbReference type="Proteomes" id="UP000037035"/>
    </source>
</evidence>
<feature type="region of interest" description="Disordered" evidence="1">
    <location>
        <begin position="186"/>
        <end position="207"/>
    </location>
</feature>
<dbReference type="EMBL" id="LAVV01006592">
    <property type="protein sequence ID" value="KNZ59229.1"/>
    <property type="molecule type" value="Genomic_DNA"/>
</dbReference>
<gene>
    <name evidence="2" type="ORF">VP01_177g8</name>
</gene>
<accession>A0A0L6VES3</accession>
<feature type="compositionally biased region" description="Basic and acidic residues" evidence="1">
    <location>
        <begin position="186"/>
        <end position="196"/>
    </location>
</feature>